<dbReference type="Proteomes" id="UP000184212">
    <property type="component" value="Unassembled WGS sequence"/>
</dbReference>
<evidence type="ECO:0000313" key="2">
    <source>
        <dbReference type="EMBL" id="SHH64086.1"/>
    </source>
</evidence>
<dbReference type="AlphaFoldDB" id="A0A1M5UMG4"/>
<organism evidence="2 3">
    <name type="scientific">Chryseolinea serpens</name>
    <dbReference type="NCBI Taxonomy" id="947013"/>
    <lineage>
        <taxon>Bacteria</taxon>
        <taxon>Pseudomonadati</taxon>
        <taxon>Bacteroidota</taxon>
        <taxon>Cytophagia</taxon>
        <taxon>Cytophagales</taxon>
        <taxon>Fulvivirgaceae</taxon>
        <taxon>Chryseolinea</taxon>
    </lineage>
</organism>
<evidence type="ECO:0000256" key="1">
    <source>
        <dbReference type="SAM" id="SignalP"/>
    </source>
</evidence>
<dbReference type="OrthoDB" id="1121445at2"/>
<accession>A0A1M5UMG4</accession>
<keyword evidence="3" id="KW-1185">Reference proteome</keyword>
<name>A0A1M5UMG4_9BACT</name>
<dbReference type="EMBL" id="FQWQ01000003">
    <property type="protein sequence ID" value="SHH64086.1"/>
    <property type="molecule type" value="Genomic_DNA"/>
</dbReference>
<reference evidence="2 3" key="1">
    <citation type="submission" date="2016-11" db="EMBL/GenBank/DDBJ databases">
        <authorList>
            <person name="Jaros S."/>
            <person name="Januszkiewicz K."/>
            <person name="Wedrychowicz H."/>
        </authorList>
    </citation>
    <scope>NUCLEOTIDE SEQUENCE [LARGE SCALE GENOMIC DNA]</scope>
    <source>
        <strain evidence="2 3">DSM 24574</strain>
    </source>
</reference>
<sequence length="211" mass="23665">MPKFFFFFIALFLFVTAAIGQKKEVDAVKASFDNYKAAILNDQGEQAVKHIDGRTIKYYDNILEEVKMFDSAKVESLSLLDKMMVFSIRHRASKAEILSFDGSKLFVYAIQKGMVGKNSVVNSMIGEVTISGTFAKGQLVVNDKKVPIYFHFYKEQGQWKVDLTSIFPVASVAFKKAVDNSGQSEDDFLFSLLEMLTGKKPGPEIWVPTKG</sequence>
<feature type="chain" id="PRO_5012274203" description="DUF3828 domain-containing protein" evidence="1">
    <location>
        <begin position="18"/>
        <end position="211"/>
    </location>
</feature>
<dbReference type="RefSeq" id="WP_073139078.1">
    <property type="nucleotide sequence ID" value="NZ_FQWQ01000003.1"/>
</dbReference>
<evidence type="ECO:0008006" key="4">
    <source>
        <dbReference type="Google" id="ProtNLM"/>
    </source>
</evidence>
<feature type="signal peptide" evidence="1">
    <location>
        <begin position="1"/>
        <end position="17"/>
    </location>
</feature>
<evidence type="ECO:0000313" key="3">
    <source>
        <dbReference type="Proteomes" id="UP000184212"/>
    </source>
</evidence>
<keyword evidence="1" id="KW-0732">Signal</keyword>
<gene>
    <name evidence="2" type="ORF">SAMN04488109_4775</name>
</gene>
<dbReference type="STRING" id="947013.SAMN04488109_4775"/>
<protein>
    <recommendedName>
        <fullName evidence="4">DUF3828 domain-containing protein</fullName>
    </recommendedName>
</protein>
<proteinExistence type="predicted"/>